<protein>
    <submittedName>
        <fullName evidence="2">Uncharacterized protein</fullName>
    </submittedName>
</protein>
<dbReference type="Proteomes" id="UP000836402">
    <property type="component" value="Unassembled WGS sequence"/>
</dbReference>
<gene>
    <name evidence="2" type="ORF">A4X03_0g4151</name>
    <name evidence="1" type="ORF">JKIAZH3_G7699</name>
</gene>
<dbReference type="EMBL" id="CAJHJG010005154">
    <property type="protein sequence ID" value="CAD6947969.1"/>
    <property type="molecule type" value="Genomic_DNA"/>
</dbReference>
<organism evidence="2 3">
    <name type="scientific">Tilletia caries</name>
    <name type="common">wheat bunt fungus</name>
    <dbReference type="NCBI Taxonomy" id="13290"/>
    <lineage>
        <taxon>Eukaryota</taxon>
        <taxon>Fungi</taxon>
        <taxon>Dikarya</taxon>
        <taxon>Basidiomycota</taxon>
        <taxon>Ustilaginomycotina</taxon>
        <taxon>Exobasidiomycetes</taxon>
        <taxon>Tilletiales</taxon>
        <taxon>Tilletiaceae</taxon>
        <taxon>Tilletia</taxon>
    </lineage>
</organism>
<evidence type="ECO:0000313" key="1">
    <source>
        <dbReference type="EMBL" id="CAD6947969.1"/>
    </source>
</evidence>
<dbReference type="EMBL" id="LWDD02000536">
    <property type="protein sequence ID" value="KAE8259229.1"/>
    <property type="molecule type" value="Genomic_DNA"/>
</dbReference>
<keyword evidence="4" id="KW-1185">Reference proteome</keyword>
<name>A0A8T8TFH4_9BASI</name>
<comment type="caution">
    <text evidence="2">The sequence shown here is derived from an EMBL/GenBank/DDBJ whole genome shotgun (WGS) entry which is preliminary data.</text>
</comment>
<proteinExistence type="predicted"/>
<evidence type="ECO:0000313" key="3">
    <source>
        <dbReference type="Proteomes" id="UP000077671"/>
    </source>
</evidence>
<reference evidence="1" key="3">
    <citation type="submission" date="2020-10" db="EMBL/GenBank/DDBJ databases">
        <authorList>
            <person name="Sedaghatjoo S."/>
        </authorList>
    </citation>
    <scope>NUCLEOTIDE SEQUENCE</scope>
    <source>
        <strain evidence="1">AZH3</strain>
    </source>
</reference>
<dbReference type="AlphaFoldDB" id="A0A8T8TFH4"/>
<sequence>MARGDEATFANLLPTASASFAIPQAPRNCSQPSPVTPWSSIAVTVPALFYCIDQAMFVAITPVGWS</sequence>
<dbReference type="Proteomes" id="UP000077671">
    <property type="component" value="Unassembled WGS sequence"/>
</dbReference>
<accession>A0A8T8TFH4</accession>
<evidence type="ECO:0000313" key="2">
    <source>
        <dbReference type="EMBL" id="KAE8259229.1"/>
    </source>
</evidence>
<evidence type="ECO:0000313" key="4">
    <source>
        <dbReference type="Proteomes" id="UP000836402"/>
    </source>
</evidence>
<reference evidence="2" key="2">
    <citation type="journal article" date="2019" name="IMA Fungus">
        <title>Genome sequencing and comparison of five Tilletia species to identify candidate genes for the detection of regulated species infecting wheat.</title>
        <authorList>
            <person name="Nguyen H.D.T."/>
            <person name="Sultana T."/>
            <person name="Kesanakurti P."/>
            <person name="Hambleton S."/>
        </authorList>
    </citation>
    <scope>NUCLEOTIDE SEQUENCE</scope>
    <source>
        <strain evidence="2">DAOMC 238032</strain>
    </source>
</reference>
<reference evidence="2" key="1">
    <citation type="submission" date="2016-04" db="EMBL/GenBank/DDBJ databases">
        <authorList>
            <person name="Nguyen H.D."/>
            <person name="Kesanakurti P."/>
            <person name="Cullis J."/>
            <person name="Levesque C.A."/>
            <person name="Hambleton S."/>
        </authorList>
    </citation>
    <scope>NUCLEOTIDE SEQUENCE</scope>
    <source>
        <strain evidence="2">DAOMC 238032</strain>
    </source>
</reference>